<accession>A0ABQ5K286</accession>
<dbReference type="Proteomes" id="UP001057375">
    <property type="component" value="Unassembled WGS sequence"/>
</dbReference>
<feature type="domain" description="Exonuclease" evidence="5">
    <location>
        <begin position="1"/>
        <end position="179"/>
    </location>
</feature>
<name>A0ABQ5K286_9EUKA</name>
<evidence type="ECO:0000256" key="4">
    <source>
        <dbReference type="ARBA" id="ARBA00022839"/>
    </source>
</evidence>
<sequence>MLWVDLEMTGLDLGKDLIMQVGVLLTDNNLKILYEKEWDIHVPDGDLDNMGEWCRQHHGESGLTERCRKSTVHIEDVEEEVCMMLDRIVPDKYLVKRIPLAGSSVHVDRQFLCRDMPTLIEKLNYRIVDVSSIVECVGRWVPRIGMGPKRRGRGVAHTALSDIKDSMHLLSYYRGKLFSK</sequence>
<reference evidence="6" key="1">
    <citation type="submission" date="2022-03" db="EMBL/GenBank/DDBJ databases">
        <title>Draft genome sequence of Aduncisulcus paluster, a free-living microaerophilic Fornicata.</title>
        <authorList>
            <person name="Yuyama I."/>
            <person name="Kume K."/>
            <person name="Tamura T."/>
            <person name="Inagaki Y."/>
            <person name="Hashimoto T."/>
        </authorList>
    </citation>
    <scope>NUCLEOTIDE SEQUENCE</scope>
    <source>
        <strain evidence="6">NY0171</strain>
    </source>
</reference>
<proteinExistence type="inferred from homology"/>
<comment type="similarity">
    <text evidence="1">Belongs to the oligoribonuclease family.</text>
</comment>
<evidence type="ECO:0000313" key="7">
    <source>
        <dbReference type="Proteomes" id="UP001057375"/>
    </source>
</evidence>
<keyword evidence="2" id="KW-0540">Nuclease</keyword>
<dbReference type="InterPro" id="IPR012337">
    <property type="entry name" value="RNaseH-like_sf"/>
</dbReference>
<evidence type="ECO:0000313" key="6">
    <source>
        <dbReference type="EMBL" id="GKT24373.1"/>
    </source>
</evidence>
<keyword evidence="3" id="KW-0378">Hydrolase</keyword>
<dbReference type="CDD" id="cd06135">
    <property type="entry name" value="Orn"/>
    <property type="match status" value="1"/>
</dbReference>
<dbReference type="EMBL" id="BQXS01012521">
    <property type="protein sequence ID" value="GKT24373.1"/>
    <property type="molecule type" value="Genomic_DNA"/>
</dbReference>
<dbReference type="Gene3D" id="3.30.420.10">
    <property type="entry name" value="Ribonuclease H-like superfamily/Ribonuclease H"/>
    <property type="match status" value="1"/>
</dbReference>
<evidence type="ECO:0000256" key="2">
    <source>
        <dbReference type="ARBA" id="ARBA00022722"/>
    </source>
</evidence>
<dbReference type="InterPro" id="IPR036397">
    <property type="entry name" value="RNaseH_sf"/>
</dbReference>
<dbReference type="SMART" id="SM00479">
    <property type="entry name" value="EXOIII"/>
    <property type="match status" value="1"/>
</dbReference>
<protein>
    <submittedName>
        <fullName evidence="6">Oligoribonuclease like protein</fullName>
    </submittedName>
</protein>
<evidence type="ECO:0000256" key="1">
    <source>
        <dbReference type="ARBA" id="ARBA00009921"/>
    </source>
</evidence>
<keyword evidence="4" id="KW-0269">Exonuclease</keyword>
<organism evidence="6 7">
    <name type="scientific">Aduncisulcus paluster</name>
    <dbReference type="NCBI Taxonomy" id="2918883"/>
    <lineage>
        <taxon>Eukaryota</taxon>
        <taxon>Metamonada</taxon>
        <taxon>Carpediemonas-like organisms</taxon>
        <taxon>Aduncisulcus</taxon>
    </lineage>
</organism>
<dbReference type="SUPFAM" id="SSF53098">
    <property type="entry name" value="Ribonuclease H-like"/>
    <property type="match status" value="1"/>
</dbReference>
<keyword evidence="7" id="KW-1185">Reference proteome</keyword>
<dbReference type="InterPro" id="IPR013520">
    <property type="entry name" value="Ribonucl_H"/>
</dbReference>
<gene>
    <name evidence="6" type="ORF">ADUPG1_012710</name>
</gene>
<evidence type="ECO:0000259" key="5">
    <source>
        <dbReference type="SMART" id="SM00479"/>
    </source>
</evidence>
<dbReference type="PANTHER" id="PTHR11046:SF0">
    <property type="entry name" value="OLIGORIBONUCLEASE, MITOCHONDRIAL"/>
    <property type="match status" value="1"/>
</dbReference>
<evidence type="ECO:0000256" key="3">
    <source>
        <dbReference type="ARBA" id="ARBA00022801"/>
    </source>
</evidence>
<dbReference type="NCBIfam" id="NF003765">
    <property type="entry name" value="PRK05359.1"/>
    <property type="match status" value="1"/>
</dbReference>
<dbReference type="InterPro" id="IPR022894">
    <property type="entry name" value="Oligoribonuclease"/>
</dbReference>
<dbReference type="PANTHER" id="PTHR11046">
    <property type="entry name" value="OLIGORIBONUCLEASE, MITOCHONDRIAL"/>
    <property type="match status" value="1"/>
</dbReference>
<dbReference type="Pfam" id="PF00929">
    <property type="entry name" value="RNase_T"/>
    <property type="match status" value="1"/>
</dbReference>
<comment type="caution">
    <text evidence="6">The sequence shown here is derived from an EMBL/GenBank/DDBJ whole genome shotgun (WGS) entry which is preliminary data.</text>
</comment>